<reference evidence="1" key="1">
    <citation type="submission" date="2023-01" db="EMBL/GenBank/DDBJ databases">
        <authorList>
            <person name="Van Ghelder C."/>
            <person name="Rancurel C."/>
        </authorList>
    </citation>
    <scope>NUCLEOTIDE SEQUENCE</scope>
    <source>
        <strain evidence="1">CNCM I-4278</strain>
    </source>
</reference>
<gene>
    <name evidence="1" type="ORF">PDIGIT_LOCUS7302</name>
</gene>
<sequence length="57" mass="6876">MHIRFVVSKQGDHEWKVGGSWMDLAVLRTLLLSTSQIHSFIMVFWERHYFEQGWVVR</sequence>
<evidence type="ECO:0000313" key="1">
    <source>
        <dbReference type="EMBL" id="CAI6334246.1"/>
    </source>
</evidence>
<dbReference type="Proteomes" id="UP001152607">
    <property type="component" value="Unassembled WGS sequence"/>
</dbReference>
<keyword evidence="2" id="KW-1185">Reference proteome</keyword>
<evidence type="ECO:0000313" key="2">
    <source>
        <dbReference type="Proteomes" id="UP001152607"/>
    </source>
</evidence>
<name>A0A9W4UDK8_9PLEO</name>
<comment type="caution">
    <text evidence="1">The sequence shown here is derived from an EMBL/GenBank/DDBJ whole genome shotgun (WGS) entry which is preliminary data.</text>
</comment>
<protein>
    <submittedName>
        <fullName evidence="1">Uncharacterized protein</fullName>
    </submittedName>
</protein>
<dbReference type="EMBL" id="CAOQHR010000004">
    <property type="protein sequence ID" value="CAI6334246.1"/>
    <property type="molecule type" value="Genomic_DNA"/>
</dbReference>
<dbReference type="AlphaFoldDB" id="A0A9W4UDK8"/>
<accession>A0A9W4UDK8</accession>
<organism evidence="1 2">
    <name type="scientific">Periconia digitata</name>
    <dbReference type="NCBI Taxonomy" id="1303443"/>
    <lineage>
        <taxon>Eukaryota</taxon>
        <taxon>Fungi</taxon>
        <taxon>Dikarya</taxon>
        <taxon>Ascomycota</taxon>
        <taxon>Pezizomycotina</taxon>
        <taxon>Dothideomycetes</taxon>
        <taxon>Pleosporomycetidae</taxon>
        <taxon>Pleosporales</taxon>
        <taxon>Massarineae</taxon>
        <taxon>Periconiaceae</taxon>
        <taxon>Periconia</taxon>
    </lineage>
</organism>
<proteinExistence type="predicted"/>